<dbReference type="EMBL" id="JAKKPZ010000192">
    <property type="protein sequence ID" value="KAI1699102.1"/>
    <property type="molecule type" value="Genomic_DNA"/>
</dbReference>
<accession>A0AAD4MLJ4</accession>
<feature type="transmembrane region" description="Helical" evidence="9">
    <location>
        <begin position="614"/>
        <end position="635"/>
    </location>
</feature>
<name>A0AAD4MLJ4_9BILA</name>
<dbReference type="Proteomes" id="UP001201812">
    <property type="component" value="Unassembled WGS sequence"/>
</dbReference>
<dbReference type="PROSITE" id="PS00237">
    <property type="entry name" value="G_PROTEIN_RECEP_F1_1"/>
    <property type="match status" value="1"/>
</dbReference>
<evidence type="ECO:0000256" key="1">
    <source>
        <dbReference type="ARBA" id="ARBA00004141"/>
    </source>
</evidence>
<feature type="chain" id="PRO_5042187199" evidence="10">
    <location>
        <begin position="28"/>
        <end position="683"/>
    </location>
</feature>
<dbReference type="InterPro" id="IPR000276">
    <property type="entry name" value="GPCR_Rhodpsn"/>
</dbReference>
<evidence type="ECO:0000313" key="12">
    <source>
        <dbReference type="EMBL" id="KAI1699102.1"/>
    </source>
</evidence>
<keyword evidence="13" id="KW-1185">Reference proteome</keyword>
<organism evidence="12 13">
    <name type="scientific">Ditylenchus destructor</name>
    <dbReference type="NCBI Taxonomy" id="166010"/>
    <lineage>
        <taxon>Eukaryota</taxon>
        <taxon>Metazoa</taxon>
        <taxon>Ecdysozoa</taxon>
        <taxon>Nematoda</taxon>
        <taxon>Chromadorea</taxon>
        <taxon>Rhabditida</taxon>
        <taxon>Tylenchina</taxon>
        <taxon>Tylenchomorpha</taxon>
        <taxon>Sphaerularioidea</taxon>
        <taxon>Anguinidae</taxon>
        <taxon>Anguininae</taxon>
        <taxon>Ditylenchus</taxon>
    </lineage>
</organism>
<evidence type="ECO:0000256" key="3">
    <source>
        <dbReference type="ARBA" id="ARBA00022989"/>
    </source>
</evidence>
<evidence type="ECO:0000256" key="5">
    <source>
        <dbReference type="ARBA" id="ARBA00023136"/>
    </source>
</evidence>
<keyword evidence="10" id="KW-0732">Signal</keyword>
<dbReference type="InterPro" id="IPR017452">
    <property type="entry name" value="GPCR_Rhodpsn_7TM"/>
</dbReference>
<evidence type="ECO:0000256" key="9">
    <source>
        <dbReference type="SAM" id="Phobius"/>
    </source>
</evidence>
<reference evidence="12" key="1">
    <citation type="submission" date="2022-01" db="EMBL/GenBank/DDBJ databases">
        <title>Genome Sequence Resource for Two Populations of Ditylenchus destructor, the Migratory Endoparasitic Phytonematode.</title>
        <authorList>
            <person name="Zhang H."/>
            <person name="Lin R."/>
            <person name="Xie B."/>
        </authorList>
    </citation>
    <scope>NUCLEOTIDE SEQUENCE</scope>
    <source>
        <strain evidence="12">BazhouSP</strain>
    </source>
</reference>
<evidence type="ECO:0000256" key="10">
    <source>
        <dbReference type="SAM" id="SignalP"/>
    </source>
</evidence>
<comment type="caution">
    <text evidence="12">The sequence shown here is derived from an EMBL/GenBank/DDBJ whole genome shotgun (WGS) entry which is preliminary data.</text>
</comment>
<keyword evidence="2 8" id="KW-0812">Transmembrane</keyword>
<feature type="transmembrane region" description="Helical" evidence="9">
    <location>
        <begin position="341"/>
        <end position="361"/>
    </location>
</feature>
<dbReference type="PANTHER" id="PTHR24243:SF230">
    <property type="entry name" value="G-PROTEIN COUPLED RECEPTORS FAMILY 1 PROFILE DOMAIN-CONTAINING PROTEIN"/>
    <property type="match status" value="1"/>
</dbReference>
<sequence length="683" mass="78664">MRAKMKSHGIELLNILLFFLSIAPAWSESPGSRSSESEAVALWNQTNPKSINAGSVELCLFGIKESLCDPDGLLSDRDREHIESEWKEIELLTRQNESKYECKTQSTIIKLLLFNRYQESVSTWTRNKDAIVQRWNSLHKCTRIQFIFYTAMDKIVGYIGSTIMLESVEKLAVIDKEKVYDGLETVLQDVMATLISEISSLNNSYGIPSPLGWRFWLCGLQEPGFVCNSDGVLNEIERLQLGLALRYLKERTMYRSSDEPCMRSGVTGFVVAVQKNDTLSIANTLIETWKVDPICQQSFIIVYSPASVTFSAYFMNNSRIDFRYVRKNMFPTGTRFEQHSISGRANVIGLVNLISLIRYLITENMNERLSSEESLYAWKLRFYALYISVIVIGLFGNVICTVTMIFCKPLYKNMINKYLLVLLLSDTLFSLWMLETFLTICASSNVIVLLTMERFFAIVFPLQHMQYHHINRLTLVLISLLPMQLWTIFFDLRLYFGRELTNLFTNNVCSYTGLLDLEMLNIPFFVSLVILPLLSAICVNTIIVIKLRKRPKVQCNSTLATSNRASSDDNKRILWILPLVYIVLTTPNALLILIRKPWVYSVNNAAKTVDVLFYHLFLLEFVYNWFFYAIASATFRKAFITFWSQKFTRIRLAVLSKINAEYVPRNVGKPESRTSRETQQTDL</sequence>
<dbReference type="AlphaFoldDB" id="A0AAD4MLJ4"/>
<keyword evidence="4 8" id="KW-0297">G-protein coupled receptor</keyword>
<protein>
    <submittedName>
        <fullName evidence="12">7 transmembrane receptor</fullName>
    </submittedName>
</protein>
<keyword evidence="7 8" id="KW-0807">Transducer</keyword>
<dbReference type="SUPFAM" id="SSF81321">
    <property type="entry name" value="Family A G protein-coupled receptor-like"/>
    <property type="match status" value="1"/>
</dbReference>
<keyword evidence="5 9" id="KW-0472">Membrane</keyword>
<dbReference type="PANTHER" id="PTHR24243">
    <property type="entry name" value="G-PROTEIN COUPLED RECEPTOR"/>
    <property type="match status" value="1"/>
</dbReference>
<dbReference type="InterPro" id="IPR033438">
    <property type="entry name" value="MOLO1"/>
</dbReference>
<evidence type="ECO:0000256" key="6">
    <source>
        <dbReference type="ARBA" id="ARBA00023170"/>
    </source>
</evidence>
<dbReference type="CDD" id="cd00637">
    <property type="entry name" value="7tm_classA_rhodopsin-like"/>
    <property type="match status" value="1"/>
</dbReference>
<proteinExistence type="inferred from homology"/>
<keyword evidence="6 8" id="KW-0675">Receptor</keyword>
<feature type="domain" description="G-protein coupled receptors family 1 profile" evidence="11">
    <location>
        <begin position="351"/>
        <end position="628"/>
    </location>
</feature>
<feature type="transmembrane region" description="Helical" evidence="9">
    <location>
        <begin position="474"/>
        <end position="496"/>
    </location>
</feature>
<evidence type="ECO:0000313" key="13">
    <source>
        <dbReference type="Proteomes" id="UP001201812"/>
    </source>
</evidence>
<comment type="subcellular location">
    <subcellularLocation>
        <location evidence="1">Membrane</location>
        <topology evidence="1">Multi-pass membrane protein</topology>
    </subcellularLocation>
</comment>
<dbReference type="GO" id="GO:0004930">
    <property type="term" value="F:G protein-coupled receptor activity"/>
    <property type="evidence" value="ECO:0007669"/>
    <property type="project" value="UniProtKB-KW"/>
</dbReference>
<evidence type="ECO:0000256" key="2">
    <source>
        <dbReference type="ARBA" id="ARBA00022692"/>
    </source>
</evidence>
<gene>
    <name evidence="12" type="ORF">DdX_17532</name>
</gene>
<feature type="transmembrane region" description="Helical" evidence="9">
    <location>
        <begin position="573"/>
        <end position="594"/>
    </location>
</feature>
<keyword evidence="3 9" id="KW-1133">Transmembrane helix</keyword>
<comment type="similarity">
    <text evidence="8">Belongs to the G-protein coupled receptor 1 family.</text>
</comment>
<feature type="transmembrane region" description="Helical" evidence="9">
    <location>
        <begin position="381"/>
        <end position="406"/>
    </location>
</feature>
<feature type="signal peptide" evidence="10">
    <location>
        <begin position="1"/>
        <end position="27"/>
    </location>
</feature>
<evidence type="ECO:0000256" key="8">
    <source>
        <dbReference type="RuleBase" id="RU000688"/>
    </source>
</evidence>
<dbReference type="Gene3D" id="1.20.1070.10">
    <property type="entry name" value="Rhodopsin 7-helix transmembrane proteins"/>
    <property type="match status" value="1"/>
</dbReference>
<evidence type="ECO:0000259" key="11">
    <source>
        <dbReference type="PROSITE" id="PS50262"/>
    </source>
</evidence>
<evidence type="ECO:0000256" key="7">
    <source>
        <dbReference type="ARBA" id="ARBA00023224"/>
    </source>
</evidence>
<feature type="transmembrane region" description="Helical" evidence="9">
    <location>
        <begin position="418"/>
        <end position="440"/>
    </location>
</feature>
<feature type="transmembrane region" description="Helical" evidence="9">
    <location>
        <begin position="522"/>
        <end position="545"/>
    </location>
</feature>
<dbReference type="Pfam" id="PF17175">
    <property type="entry name" value="MOLO1"/>
    <property type="match status" value="2"/>
</dbReference>
<dbReference type="PRINTS" id="PR00237">
    <property type="entry name" value="GPCRRHODOPSN"/>
</dbReference>
<evidence type="ECO:0000256" key="4">
    <source>
        <dbReference type="ARBA" id="ARBA00023040"/>
    </source>
</evidence>
<dbReference type="PROSITE" id="PS50262">
    <property type="entry name" value="G_PROTEIN_RECEP_F1_2"/>
    <property type="match status" value="1"/>
</dbReference>
<dbReference type="GO" id="GO:0005892">
    <property type="term" value="C:acetylcholine-gated channel complex"/>
    <property type="evidence" value="ECO:0007669"/>
    <property type="project" value="InterPro"/>
</dbReference>